<dbReference type="InterPro" id="IPR023753">
    <property type="entry name" value="FAD/NAD-binding_dom"/>
</dbReference>
<dbReference type="SUPFAM" id="SSF51905">
    <property type="entry name" value="FAD/NAD(P)-binding domain"/>
    <property type="match status" value="2"/>
</dbReference>
<dbReference type="Proteomes" id="UP000587524">
    <property type="component" value="Unassembled WGS sequence"/>
</dbReference>
<dbReference type="PANTHER" id="PTHR42913:SF6">
    <property type="entry name" value="SULFIDE-QUINONE REDUCTASE"/>
    <property type="match status" value="1"/>
</dbReference>
<keyword evidence="7" id="KW-1185">Reference proteome</keyword>
<reference evidence="6 7" key="1">
    <citation type="submission" date="2020-08" db="EMBL/GenBank/DDBJ databases">
        <title>Genomic Encyclopedia of Type Strains, Phase IV (KMG-IV): sequencing the most valuable type-strain genomes for metagenomic binning, comparative biology and taxonomic classification.</title>
        <authorList>
            <person name="Goeker M."/>
        </authorList>
    </citation>
    <scope>NUCLEOTIDE SEQUENCE [LARGE SCALE GENOMIC DNA]</scope>
    <source>
        <strain evidence="6 7">DSM 17455</strain>
    </source>
</reference>
<keyword evidence="3" id="KW-0274">FAD</keyword>
<evidence type="ECO:0000313" key="7">
    <source>
        <dbReference type="Proteomes" id="UP000587524"/>
    </source>
</evidence>
<accession>A0ABR6C5Q8</accession>
<evidence type="ECO:0000313" key="6">
    <source>
        <dbReference type="EMBL" id="MBA9020008.1"/>
    </source>
</evidence>
<dbReference type="EC" id="1.8.5.-" evidence="6"/>
<comment type="caution">
    <text evidence="6">The sequence shown here is derived from an EMBL/GenBank/DDBJ whole genome shotgun (WGS) entry which is preliminary data.</text>
</comment>
<evidence type="ECO:0000256" key="1">
    <source>
        <dbReference type="ARBA" id="ARBA00001974"/>
    </source>
</evidence>
<dbReference type="GO" id="GO:0016491">
    <property type="term" value="F:oxidoreductase activity"/>
    <property type="evidence" value="ECO:0007669"/>
    <property type="project" value="UniProtKB-KW"/>
</dbReference>
<sequence length="506" mass="55145">MSVRHAHSLRFPGCVDWQDGVHCWQGTCGGISWSLDKDQGRTGEEAVYHKRSAALKQRFVACARASQREECMAHVVVLGAGLGGTIMAYELRKGLGKEHKVSVVSNGDRYSFVPSNPWVAVGWRDRESIEVDLAPVFARHDIALHPQGAKRLKPAERRIELNDGSSVAYDYLVIATGPELAFDEIDGLGPDHNSQSICHIDHALKTKKAFDALVDNPGPVVIGAVQGASCFGPAYEFAFILEKALRKAKVRDRVPMTFVTSEPYIGHLGLDGVGDTKGLLESELRQHHIKWICNAKVDRVEPGKMFVSEIADDGSLKKAHELPQVFSMMLPAFRGVAAVFGIEGLTNARGFIVVDEHQRSTSYPDIFAIGVCVAIAPLGKTPVPTGVPKTGFMIESMVTAAARNIGRLVRGAEPDAQATWNAVCLADLGDSGVAFVAQPQIPPRNVNWSSSGKWVHTAKVGFERYFLHKVRTGKAEPFYERLALQVMGVDKLKEIKIDDGAATPHV</sequence>
<comment type="cofactor">
    <cofactor evidence="1">
        <name>FAD</name>
        <dbReference type="ChEBI" id="CHEBI:57692"/>
    </cofactor>
</comment>
<name>A0ABR6C5Q8_9HYPH</name>
<keyword evidence="4 6" id="KW-0560">Oxidoreductase</keyword>
<evidence type="ECO:0000259" key="5">
    <source>
        <dbReference type="Pfam" id="PF07992"/>
    </source>
</evidence>
<evidence type="ECO:0000256" key="4">
    <source>
        <dbReference type="ARBA" id="ARBA00023002"/>
    </source>
</evidence>
<organism evidence="6 7">
    <name type="scientific">Aminobacter ciceronei</name>
    <dbReference type="NCBI Taxonomy" id="150723"/>
    <lineage>
        <taxon>Bacteria</taxon>
        <taxon>Pseudomonadati</taxon>
        <taxon>Pseudomonadota</taxon>
        <taxon>Alphaproteobacteria</taxon>
        <taxon>Hyphomicrobiales</taxon>
        <taxon>Phyllobacteriaceae</taxon>
        <taxon>Aminobacter</taxon>
    </lineage>
</organism>
<proteinExistence type="predicted"/>
<gene>
    <name evidence="6" type="ORF">HNQ97_002003</name>
</gene>
<dbReference type="PRINTS" id="PR00368">
    <property type="entry name" value="FADPNR"/>
</dbReference>
<dbReference type="Gene3D" id="3.50.50.100">
    <property type="match status" value="1"/>
</dbReference>
<dbReference type="InterPro" id="IPR036188">
    <property type="entry name" value="FAD/NAD-bd_sf"/>
</dbReference>
<dbReference type="EMBL" id="JACJHZ010000007">
    <property type="protein sequence ID" value="MBA9020008.1"/>
    <property type="molecule type" value="Genomic_DNA"/>
</dbReference>
<keyword evidence="2" id="KW-0285">Flavoprotein</keyword>
<evidence type="ECO:0000256" key="3">
    <source>
        <dbReference type="ARBA" id="ARBA00022827"/>
    </source>
</evidence>
<protein>
    <submittedName>
        <fullName evidence="6">Sulfide:quinone oxidoreductase</fullName>
        <ecNumber evidence="6">1.8.5.-</ecNumber>
    </submittedName>
</protein>
<dbReference type="PANTHER" id="PTHR42913">
    <property type="entry name" value="APOPTOSIS-INDUCING FACTOR 1"/>
    <property type="match status" value="1"/>
</dbReference>
<dbReference type="InterPro" id="IPR051169">
    <property type="entry name" value="NADH-Q_oxidoreductase"/>
</dbReference>
<dbReference type="Pfam" id="PF07992">
    <property type="entry name" value="Pyr_redox_2"/>
    <property type="match status" value="1"/>
</dbReference>
<evidence type="ECO:0000256" key="2">
    <source>
        <dbReference type="ARBA" id="ARBA00022630"/>
    </source>
</evidence>
<feature type="domain" description="FAD/NAD(P)-binding" evidence="5">
    <location>
        <begin position="74"/>
        <end position="373"/>
    </location>
</feature>